<evidence type="ECO:0000313" key="4">
    <source>
        <dbReference type="Proteomes" id="UP000654345"/>
    </source>
</evidence>
<evidence type="ECO:0000313" key="3">
    <source>
        <dbReference type="EMBL" id="GHO56851.1"/>
    </source>
</evidence>
<keyword evidence="4" id="KW-1185">Reference proteome</keyword>
<reference evidence="3 4" key="1">
    <citation type="journal article" date="2021" name="Int. J. Syst. Evol. Microbiol.">
        <title>Reticulibacter mediterranei gen. nov., sp. nov., within the new family Reticulibacteraceae fam. nov., and Ktedonospora formicarum gen. nov., sp. nov., Ktedonobacter robiniae sp. nov., Dictyobacter formicarum sp. nov. and Dictyobacter arantiisoli sp. nov., belonging to the class Ktedonobacteria.</title>
        <authorList>
            <person name="Yabe S."/>
            <person name="Zheng Y."/>
            <person name="Wang C.M."/>
            <person name="Sakai Y."/>
            <person name="Abe K."/>
            <person name="Yokota A."/>
            <person name="Donadio S."/>
            <person name="Cavaletti L."/>
            <person name="Monciardini P."/>
        </authorList>
    </citation>
    <scope>NUCLEOTIDE SEQUENCE [LARGE SCALE GENOMIC DNA]</scope>
    <source>
        <strain evidence="3 4">SOSP1-30</strain>
    </source>
</reference>
<accession>A0ABQ3UVX6</accession>
<dbReference type="Proteomes" id="UP000654345">
    <property type="component" value="Unassembled WGS sequence"/>
</dbReference>
<keyword evidence="2" id="KW-0812">Transmembrane</keyword>
<evidence type="ECO:0000256" key="1">
    <source>
        <dbReference type="SAM" id="MobiDB-lite"/>
    </source>
</evidence>
<feature type="compositionally biased region" description="Polar residues" evidence="1">
    <location>
        <begin position="19"/>
        <end position="35"/>
    </location>
</feature>
<dbReference type="EMBL" id="BNJG01000002">
    <property type="protein sequence ID" value="GHO56851.1"/>
    <property type="molecule type" value="Genomic_DNA"/>
</dbReference>
<feature type="transmembrane region" description="Helical" evidence="2">
    <location>
        <begin position="131"/>
        <end position="155"/>
    </location>
</feature>
<feature type="region of interest" description="Disordered" evidence="1">
    <location>
        <begin position="1"/>
        <end position="41"/>
    </location>
</feature>
<gene>
    <name evidence="3" type="ORF">KSB_53260</name>
</gene>
<comment type="caution">
    <text evidence="3">The sequence shown here is derived from an EMBL/GenBank/DDBJ whole genome shotgun (WGS) entry which is preliminary data.</text>
</comment>
<protein>
    <recommendedName>
        <fullName evidence="5">3-keto-disaccharide hydrolase domain-containing protein</fullName>
    </recommendedName>
</protein>
<evidence type="ECO:0000256" key="2">
    <source>
        <dbReference type="SAM" id="Phobius"/>
    </source>
</evidence>
<sequence length="365" mass="39329">MECGTSIAPAPQAVPTPSEIFQSSPFDQEQGTSHAASEPTEVYQVPLSYQEYVGPAMYQEYAGPSQNAQAPLTATAYAPKPGTPAPGAPYAGYPAPGFPPNANDPYATQSAYTPYFAGAAPNQPRRRKKTALIVTLVTVIALVVLLGGGITYFVVQNNQRSQAVQALQWDDPNSLYSGVQALTPTTTSALDSASGSLWKESAPLSDSHPYACEFKDGSYHVTTAKLKYMYTCLEKTSYSDFAMQADVSILRGEGAGLSFRHPGTGDYYTFLYNTQGIYSVEIYSGGEYKRSLASGFRSQELKPGLEQTNTVMIIAHKSAIDIYANGKFVDTLYDSTYAEGTLGLTASTKSSPTEVSFSNLKIWRL</sequence>
<name>A0ABQ3UVX6_9CHLR</name>
<keyword evidence="2" id="KW-1133">Transmembrane helix</keyword>
<organism evidence="3 4">
    <name type="scientific">Ktedonobacter robiniae</name>
    <dbReference type="NCBI Taxonomy" id="2778365"/>
    <lineage>
        <taxon>Bacteria</taxon>
        <taxon>Bacillati</taxon>
        <taxon>Chloroflexota</taxon>
        <taxon>Ktedonobacteria</taxon>
        <taxon>Ktedonobacterales</taxon>
        <taxon>Ktedonobacteraceae</taxon>
        <taxon>Ktedonobacter</taxon>
    </lineage>
</organism>
<proteinExistence type="predicted"/>
<keyword evidence="2" id="KW-0472">Membrane</keyword>
<dbReference type="Gene3D" id="2.60.120.560">
    <property type="entry name" value="Exo-inulinase, domain 1"/>
    <property type="match status" value="1"/>
</dbReference>
<evidence type="ECO:0008006" key="5">
    <source>
        <dbReference type="Google" id="ProtNLM"/>
    </source>
</evidence>